<dbReference type="AlphaFoldDB" id="A0AA39ALL9"/>
<keyword evidence="1" id="KW-0472">Membrane</keyword>
<dbReference type="Proteomes" id="UP001168098">
    <property type="component" value="Unassembled WGS sequence"/>
</dbReference>
<name>A0AA39ALL9_VITRO</name>
<gene>
    <name evidence="2" type="ORF">PVL29_001419</name>
</gene>
<feature type="transmembrane region" description="Helical" evidence="1">
    <location>
        <begin position="97"/>
        <end position="117"/>
    </location>
</feature>
<comment type="caution">
    <text evidence="2">The sequence shown here is derived from an EMBL/GenBank/DDBJ whole genome shotgun (WGS) entry which is preliminary data.</text>
</comment>
<reference evidence="2 3" key="1">
    <citation type="journal article" date="2023" name="BMC Biotechnol.">
        <title>Vitis rotundifolia cv Carlos genome sequencing.</title>
        <authorList>
            <person name="Huff M."/>
            <person name="Hulse-Kemp A."/>
            <person name="Scheffler B."/>
            <person name="Youngblood R."/>
            <person name="Simpson S."/>
            <person name="Babiker E."/>
            <person name="Staton M."/>
        </authorList>
    </citation>
    <scope>NUCLEOTIDE SEQUENCE [LARGE SCALE GENOMIC DNA]</scope>
    <source>
        <tissue evidence="2">Leaf</tissue>
    </source>
</reference>
<keyword evidence="1" id="KW-0812">Transmembrane</keyword>
<evidence type="ECO:0000256" key="1">
    <source>
        <dbReference type="SAM" id="Phobius"/>
    </source>
</evidence>
<sequence>MVEPAAKGLPSLTRQSSTARRLNILGFTRTAEANIPHFKWRFEMEQPRAHAFVISTLKAGIPLGRVPALDCAITISPFEQFVSAATTGQRHCKLKIYIIYIFSISYLLPSFLASRLACWLNK</sequence>
<evidence type="ECO:0000313" key="3">
    <source>
        <dbReference type="Proteomes" id="UP001168098"/>
    </source>
</evidence>
<proteinExistence type="predicted"/>
<accession>A0AA39ALL9</accession>
<organism evidence="2 3">
    <name type="scientific">Vitis rotundifolia</name>
    <name type="common">Muscadine grape</name>
    <dbReference type="NCBI Taxonomy" id="103349"/>
    <lineage>
        <taxon>Eukaryota</taxon>
        <taxon>Viridiplantae</taxon>
        <taxon>Streptophyta</taxon>
        <taxon>Embryophyta</taxon>
        <taxon>Tracheophyta</taxon>
        <taxon>Spermatophyta</taxon>
        <taxon>Magnoliopsida</taxon>
        <taxon>eudicotyledons</taxon>
        <taxon>Gunneridae</taxon>
        <taxon>Pentapetalae</taxon>
        <taxon>rosids</taxon>
        <taxon>Vitales</taxon>
        <taxon>Vitaceae</taxon>
        <taxon>Viteae</taxon>
        <taxon>Vitis</taxon>
    </lineage>
</organism>
<keyword evidence="3" id="KW-1185">Reference proteome</keyword>
<evidence type="ECO:0000313" key="2">
    <source>
        <dbReference type="EMBL" id="KAJ9709926.1"/>
    </source>
</evidence>
<keyword evidence="1" id="KW-1133">Transmembrane helix</keyword>
<dbReference type="EMBL" id="JARBHA010000001">
    <property type="protein sequence ID" value="KAJ9709926.1"/>
    <property type="molecule type" value="Genomic_DNA"/>
</dbReference>
<protein>
    <submittedName>
        <fullName evidence="2">Uncharacterized protein</fullName>
    </submittedName>
</protein>